<dbReference type="GO" id="GO:0003824">
    <property type="term" value="F:catalytic activity"/>
    <property type="evidence" value="ECO:0007669"/>
    <property type="project" value="InterPro"/>
</dbReference>
<dbReference type="Gene3D" id="3.60.10.10">
    <property type="entry name" value="Endonuclease/exonuclease/phosphatase"/>
    <property type="match status" value="1"/>
</dbReference>
<dbReference type="EMBL" id="JACTNZ010000004">
    <property type="protein sequence ID" value="KAG5551409.1"/>
    <property type="molecule type" value="Genomic_DNA"/>
</dbReference>
<feature type="compositionally biased region" description="Basic residues" evidence="2">
    <location>
        <begin position="300"/>
        <end position="315"/>
    </location>
</feature>
<feature type="region of interest" description="Disordered" evidence="2">
    <location>
        <begin position="291"/>
        <end position="315"/>
    </location>
</feature>
<dbReference type="Pfam" id="PF14111">
    <property type="entry name" value="DUF4283"/>
    <property type="match status" value="1"/>
</dbReference>
<evidence type="ECO:0000313" key="4">
    <source>
        <dbReference type="EMBL" id="KAG5551409.1"/>
    </source>
</evidence>
<evidence type="ECO:0000256" key="1">
    <source>
        <dbReference type="PROSITE-ProRule" id="PRU00047"/>
    </source>
</evidence>
<accession>A0AAV6KGF9</accession>
<name>A0AAV6KGF9_9ERIC</name>
<dbReference type="GO" id="GO:0008270">
    <property type="term" value="F:zinc ion binding"/>
    <property type="evidence" value="ECO:0007669"/>
    <property type="project" value="UniProtKB-KW"/>
</dbReference>
<dbReference type="InterPro" id="IPR025558">
    <property type="entry name" value="DUF4283"/>
</dbReference>
<proteinExistence type="predicted"/>
<gene>
    <name evidence="4" type="ORF">RHGRI_009733</name>
</gene>
<dbReference type="PANTHER" id="PTHR31286:SF178">
    <property type="entry name" value="DUF4283 DOMAIN-CONTAINING PROTEIN"/>
    <property type="match status" value="1"/>
</dbReference>
<dbReference type="AlphaFoldDB" id="A0AAV6KGF9"/>
<evidence type="ECO:0000313" key="5">
    <source>
        <dbReference type="Proteomes" id="UP000823749"/>
    </source>
</evidence>
<dbReference type="PROSITE" id="PS50158">
    <property type="entry name" value="ZF_CCHC"/>
    <property type="match status" value="1"/>
</dbReference>
<dbReference type="InterPro" id="IPR036691">
    <property type="entry name" value="Endo/exonu/phosph_ase_sf"/>
</dbReference>
<dbReference type="InterPro" id="IPR001878">
    <property type="entry name" value="Znf_CCHC"/>
</dbReference>
<keyword evidence="1" id="KW-0479">Metal-binding</keyword>
<dbReference type="SUPFAM" id="SSF56219">
    <property type="entry name" value="DNase I-like"/>
    <property type="match status" value="1"/>
</dbReference>
<keyword evidence="1" id="KW-0863">Zinc-finger</keyword>
<dbReference type="Pfam" id="PF14392">
    <property type="entry name" value="zf-CCHC_4"/>
    <property type="match status" value="1"/>
</dbReference>
<dbReference type="Proteomes" id="UP000823749">
    <property type="component" value="Chromosome 4"/>
</dbReference>
<dbReference type="InterPro" id="IPR040256">
    <property type="entry name" value="At4g02000-like"/>
</dbReference>
<evidence type="ECO:0000256" key="2">
    <source>
        <dbReference type="SAM" id="MobiDB-lite"/>
    </source>
</evidence>
<dbReference type="InterPro" id="IPR005135">
    <property type="entry name" value="Endo/exonuclease/phosphatase"/>
</dbReference>
<dbReference type="PANTHER" id="PTHR31286">
    <property type="entry name" value="GLYCINE-RICH CELL WALL STRUCTURAL PROTEIN 1.8-LIKE"/>
    <property type="match status" value="1"/>
</dbReference>
<evidence type="ECO:0000259" key="3">
    <source>
        <dbReference type="PROSITE" id="PS50158"/>
    </source>
</evidence>
<reference evidence="4" key="1">
    <citation type="submission" date="2020-08" db="EMBL/GenBank/DDBJ databases">
        <title>Plant Genome Project.</title>
        <authorList>
            <person name="Zhang R.-G."/>
        </authorList>
    </citation>
    <scope>NUCLEOTIDE SEQUENCE</scope>
    <source>
        <strain evidence="4">WSP0</strain>
        <tissue evidence="4">Leaf</tissue>
    </source>
</reference>
<keyword evidence="5" id="KW-1185">Reference proteome</keyword>
<dbReference type="Pfam" id="PF03372">
    <property type="entry name" value="Exo_endo_phos"/>
    <property type="match status" value="1"/>
</dbReference>
<keyword evidence="1" id="KW-0862">Zinc</keyword>
<dbReference type="InterPro" id="IPR025836">
    <property type="entry name" value="Zn_knuckle_CX2CX4HX4C"/>
</dbReference>
<feature type="domain" description="CCHC-type" evidence="3">
    <location>
        <begin position="192"/>
        <end position="206"/>
    </location>
</feature>
<protein>
    <recommendedName>
        <fullName evidence="3">CCHC-type domain-containing protein</fullName>
    </recommendedName>
</protein>
<dbReference type="GO" id="GO:0003676">
    <property type="term" value="F:nucleic acid binding"/>
    <property type="evidence" value="ECO:0007669"/>
    <property type="project" value="InterPro"/>
</dbReference>
<comment type="caution">
    <text evidence="4">The sequence shown here is derived from an EMBL/GenBank/DDBJ whole genome shotgun (WGS) entry which is preliminary data.</text>
</comment>
<sequence length="753" mass="85583">MEFLDLEEGSGETNEIKNLCLVGKVLSNKPCHVSAISNVCNTAWKTRASFSVVPWGNNTFLFRFEDAEDKDHILKDGPWSISNNLLVLQPLEIGGTVADVEFSHCPFFIQIHGLPVEKMTRANAELIGKRFGKLLAVETSHDGILLGRSFLRVRAVIKISDPLPKGFWLRRKPGGGDDIWISYKFEKLTDFCYACGRLGHENKGCRFVTREDGSNSGYGPGLRTGRARQSAIPIEEIRQEVDEAEIRVEKLLRSRPEMRSVLLLSAKHRRKSKNPVTPKFSVCVPQITQKPLNPTLTHPSKPKTPKVTRSIKKRSNCAKARGSTTASIGNLLVCEENLCEVSIHQSLDGQENMDSSDTLEGVGRTLTSQALGDLVRKNRPSILFLMETKNNKVKLETIRRKLKFDCSSYVEPEGLSGGLALWWKNEATTFVYGCPSQAGKEQVWDEIRGIGRSERYPWICIGDFNQVLSVGDKMGGNVPDSGRIRAFHDMLNDCGLVDLGCKGPRFTWRNNRTEGGCIMERIDLAFDNLEWREKFDTALVFVEAAIGSDHNPLVLNTNFSLNKVRKPFRFESFWTTEEECHRIISEAWDKVVEGPDMLRLCKKLRGCKENLKVWHRENFEDMRIKIAFLKEQVAVMQEENDKGFNPDNYINEKVLITKLEDLWQKEAMMWHQRSRVNWLKMGDKNTRFFHLTTVHRRQRNQVAKLKDGNGVWQTEHDCIADIIKGHFQKLYSPPPPEQRCGGGYLDGGACYFG</sequence>
<organism evidence="4 5">
    <name type="scientific">Rhododendron griersonianum</name>
    <dbReference type="NCBI Taxonomy" id="479676"/>
    <lineage>
        <taxon>Eukaryota</taxon>
        <taxon>Viridiplantae</taxon>
        <taxon>Streptophyta</taxon>
        <taxon>Embryophyta</taxon>
        <taxon>Tracheophyta</taxon>
        <taxon>Spermatophyta</taxon>
        <taxon>Magnoliopsida</taxon>
        <taxon>eudicotyledons</taxon>
        <taxon>Gunneridae</taxon>
        <taxon>Pentapetalae</taxon>
        <taxon>asterids</taxon>
        <taxon>Ericales</taxon>
        <taxon>Ericaceae</taxon>
        <taxon>Ericoideae</taxon>
        <taxon>Rhodoreae</taxon>
        <taxon>Rhododendron</taxon>
    </lineage>
</organism>